<feature type="domain" description="Peptidase C14 caspase" evidence="2">
    <location>
        <begin position="8"/>
        <end position="279"/>
    </location>
</feature>
<accession>A0A5E8CJS1</accession>
<feature type="transmembrane region" description="Helical" evidence="1">
    <location>
        <begin position="339"/>
        <end position="358"/>
    </location>
</feature>
<dbReference type="Pfam" id="PF00656">
    <property type="entry name" value="Peptidase_C14"/>
    <property type="match status" value="1"/>
</dbReference>
<evidence type="ECO:0000256" key="1">
    <source>
        <dbReference type="SAM" id="Phobius"/>
    </source>
</evidence>
<reference evidence="3" key="1">
    <citation type="submission" date="2019-09" db="EMBL/GenBank/DDBJ databases">
        <authorList>
            <person name="Needham M D."/>
        </authorList>
    </citation>
    <scope>NUCLEOTIDE SEQUENCE</scope>
</reference>
<dbReference type="GO" id="GO:0004197">
    <property type="term" value="F:cysteine-type endopeptidase activity"/>
    <property type="evidence" value="ECO:0007669"/>
    <property type="project" value="InterPro"/>
</dbReference>
<protein>
    <submittedName>
        <fullName evidence="3">Caspase domain</fullName>
    </submittedName>
</protein>
<dbReference type="InterPro" id="IPR050452">
    <property type="entry name" value="Metacaspase"/>
</dbReference>
<dbReference type="EMBL" id="CABVLZ010000004">
    <property type="protein sequence ID" value="VVU95426.1"/>
    <property type="molecule type" value="Genomic_DNA"/>
</dbReference>
<dbReference type="PANTHER" id="PTHR48104">
    <property type="entry name" value="METACASPASE-4"/>
    <property type="match status" value="1"/>
</dbReference>
<dbReference type="InterPro" id="IPR011600">
    <property type="entry name" value="Pept_C14_caspase"/>
</dbReference>
<evidence type="ECO:0000259" key="2">
    <source>
        <dbReference type="Pfam" id="PF00656"/>
    </source>
</evidence>
<dbReference type="PANTHER" id="PTHR48104:SF30">
    <property type="entry name" value="METACASPASE-1"/>
    <property type="match status" value="1"/>
</dbReference>
<keyword evidence="1" id="KW-0812">Transmembrane</keyword>
<sequence length="360" mass="41395">MTLKKKLITIGLEYKGTKNALDGCFNDANMIEKVFGDIYDFKADEILSIRDDKIKQGSRQHILSSLDQAKSEKLDFLVFYYAGHGIQVTDYEGDEAITYEKNNKKFDYYNKGSSTDSALVTNEGNRTSKILDDELRTKISEFDSKTKILCIFDACHSGTIMDLTYVNILKKSRYYKEDEVVSRDISYLINRTKFYEYLPVAYKQENMGPTVICISAGRDYQYVYEKSLGGHTQGHFTYTLCTQVLRKVELDKVPLGDLIIIVGMIINNKKQIPMMSCSKPIDISNSYVDEVPLNVKLTSEDHYKVGSNDPVKKNFLSSLLLLLSRNENKSILKYFNSKMLFYTCVPSLLLFFVCYFYLKF</sequence>
<dbReference type="AlphaFoldDB" id="A0A5E8CJS1"/>
<dbReference type="Gene3D" id="3.40.50.1460">
    <property type="match status" value="1"/>
</dbReference>
<organism evidence="3">
    <name type="scientific">seawater metagenome</name>
    <dbReference type="NCBI Taxonomy" id="1561972"/>
    <lineage>
        <taxon>unclassified sequences</taxon>
        <taxon>metagenomes</taxon>
        <taxon>ecological metagenomes</taxon>
    </lineage>
</organism>
<dbReference type="GO" id="GO:0005737">
    <property type="term" value="C:cytoplasm"/>
    <property type="evidence" value="ECO:0007669"/>
    <property type="project" value="TreeGrafter"/>
</dbReference>
<keyword evidence="1" id="KW-1133">Transmembrane helix</keyword>
<dbReference type="GO" id="GO:0006508">
    <property type="term" value="P:proteolysis"/>
    <property type="evidence" value="ECO:0007669"/>
    <property type="project" value="InterPro"/>
</dbReference>
<keyword evidence="1" id="KW-0472">Membrane</keyword>
<proteinExistence type="predicted"/>
<name>A0A5E8CJS1_9ZZZZ</name>
<evidence type="ECO:0000313" key="3">
    <source>
        <dbReference type="EMBL" id="VVU95426.1"/>
    </source>
</evidence>
<gene>
    <name evidence="3" type="ORF">CPAV1605_1177</name>
</gene>